<dbReference type="AlphaFoldDB" id="A0A385AFB2"/>
<evidence type="ECO:0000256" key="10">
    <source>
        <dbReference type="PIRNR" id="PIRNR003097"/>
    </source>
</evidence>
<evidence type="ECO:0000259" key="11">
    <source>
        <dbReference type="Pfam" id="PF02687"/>
    </source>
</evidence>
<evidence type="ECO:0000259" key="12">
    <source>
        <dbReference type="Pfam" id="PF18075"/>
    </source>
</evidence>
<evidence type="ECO:0000256" key="2">
    <source>
        <dbReference type="ARBA" id="ARBA00007379"/>
    </source>
</evidence>
<keyword evidence="4 10" id="KW-1003">Cell membrane</keyword>
<dbReference type="Gene3D" id="3.30.70.3040">
    <property type="match status" value="1"/>
</dbReference>
<feature type="domain" description="ABC3 transporter permease C-terminal" evidence="11">
    <location>
        <begin position="182"/>
        <end position="302"/>
    </location>
</feature>
<evidence type="ECO:0000256" key="3">
    <source>
        <dbReference type="ARBA" id="ARBA00021907"/>
    </source>
</evidence>
<comment type="function">
    <text evidence="10">Part of the ABC transporter FtsEX involved in asymmetric cellular division facilitating the initiation of sporulation.</text>
</comment>
<feature type="domain" description="FtsX extracellular" evidence="12">
    <location>
        <begin position="67"/>
        <end position="156"/>
    </location>
</feature>
<evidence type="ECO:0000313" key="14">
    <source>
        <dbReference type="Proteomes" id="UP000257607"/>
    </source>
</evidence>
<dbReference type="PIRSF" id="PIRSF003097">
    <property type="entry name" value="FtsX"/>
    <property type="match status" value="1"/>
</dbReference>
<keyword evidence="9 10" id="KW-0131">Cell cycle</keyword>
<evidence type="ECO:0000256" key="4">
    <source>
        <dbReference type="ARBA" id="ARBA00022475"/>
    </source>
</evidence>
<evidence type="ECO:0000313" key="13">
    <source>
        <dbReference type="EMBL" id="AXN36350.1"/>
    </source>
</evidence>
<dbReference type="GO" id="GO:0005886">
    <property type="term" value="C:plasma membrane"/>
    <property type="evidence" value="ECO:0007669"/>
    <property type="project" value="UniProtKB-SubCell"/>
</dbReference>
<sequence>MKKKVTTAMKIRTLKRHLNDSFKSLKRNGWMSIAAVSAVTVTLLLVGIFFAMIFNFNKISQDIENDVHVRVMIERGTTSKQKDQLQKKLEKMASVKEVTYSSRKKELNKVVGSYGQSFKMFTGDDNPLYDVYTVSTTKPSQTIKVAKQAKKLKYVYDATYGGNNAKKLFKVMSSVRKWGVGFTLLLLFVAVFLISNTIRITILSRRDEIGIMRLVGATNAYIRWPFLFEGAWVGLLGVIIPIIVIDLGYGWVYRHMALSMASAGYSMLKPGIFLFQLDLTMAVIGIVIGALGSVISMRRFLKI</sequence>
<dbReference type="InterPro" id="IPR058204">
    <property type="entry name" value="FtsX_firmicutes-type"/>
</dbReference>
<accession>A0A385AFB2</accession>
<dbReference type="InterPro" id="IPR040690">
    <property type="entry name" value="FtsX_ECD"/>
</dbReference>
<evidence type="ECO:0000256" key="5">
    <source>
        <dbReference type="ARBA" id="ARBA00022618"/>
    </source>
</evidence>
<evidence type="ECO:0000256" key="6">
    <source>
        <dbReference type="ARBA" id="ARBA00022692"/>
    </source>
</evidence>
<keyword evidence="7" id="KW-1133">Transmembrane helix</keyword>
<dbReference type="InterPro" id="IPR004513">
    <property type="entry name" value="FtsX"/>
</dbReference>
<dbReference type="PANTHER" id="PTHR47755">
    <property type="entry name" value="CELL DIVISION PROTEIN FTSX"/>
    <property type="match status" value="1"/>
</dbReference>
<dbReference type="Pfam" id="PF18075">
    <property type="entry name" value="FtsX_ECD"/>
    <property type="match status" value="1"/>
</dbReference>
<protein>
    <recommendedName>
        <fullName evidence="3 10">Cell division protein FtsX</fullName>
    </recommendedName>
</protein>
<keyword evidence="6" id="KW-0812">Transmembrane</keyword>
<proteinExistence type="inferred from homology"/>
<keyword evidence="5 10" id="KW-0132">Cell division</keyword>
<dbReference type="Proteomes" id="UP000257607">
    <property type="component" value="Chromosome"/>
</dbReference>
<dbReference type="EMBL" id="CP031003">
    <property type="protein sequence ID" value="AXN36350.1"/>
    <property type="molecule type" value="Genomic_DNA"/>
</dbReference>
<dbReference type="Pfam" id="PF02687">
    <property type="entry name" value="FtsX"/>
    <property type="match status" value="1"/>
</dbReference>
<organism evidence="13 14">
    <name type="scientific">Latilactobacillus curvatus</name>
    <name type="common">Lactobacillus curvatus</name>
    <dbReference type="NCBI Taxonomy" id="28038"/>
    <lineage>
        <taxon>Bacteria</taxon>
        <taxon>Bacillati</taxon>
        <taxon>Bacillota</taxon>
        <taxon>Bacilli</taxon>
        <taxon>Lactobacillales</taxon>
        <taxon>Lactobacillaceae</taxon>
        <taxon>Latilactobacillus</taxon>
    </lineage>
</organism>
<reference evidence="13 14" key="1">
    <citation type="submission" date="2018-07" db="EMBL/GenBank/DDBJ databases">
        <title>Lactobacillus curvatus genome sequence.</title>
        <authorList>
            <person name="Prechtl R."/>
        </authorList>
    </citation>
    <scope>NUCLEOTIDE SEQUENCE [LARGE SCALE GENOMIC DNA]</scope>
    <source>
        <strain evidence="13 14">TMW 1.1928</strain>
    </source>
</reference>
<comment type="similarity">
    <text evidence="2 10">Belongs to the ABC-4 integral membrane protein family. FtsX subfamily.</text>
</comment>
<gene>
    <name evidence="13" type="ORF">DT351_08205</name>
</gene>
<dbReference type="NCBIfam" id="NF038347">
    <property type="entry name" value="FtsX_Gpos"/>
    <property type="match status" value="1"/>
</dbReference>
<dbReference type="GO" id="GO:0051301">
    <property type="term" value="P:cell division"/>
    <property type="evidence" value="ECO:0007669"/>
    <property type="project" value="UniProtKB-KW"/>
</dbReference>
<evidence type="ECO:0000256" key="8">
    <source>
        <dbReference type="ARBA" id="ARBA00023136"/>
    </source>
</evidence>
<dbReference type="InterPro" id="IPR003838">
    <property type="entry name" value="ABC3_permease_C"/>
</dbReference>
<keyword evidence="8 10" id="KW-0472">Membrane</keyword>
<evidence type="ECO:0000256" key="1">
    <source>
        <dbReference type="ARBA" id="ARBA00004651"/>
    </source>
</evidence>
<evidence type="ECO:0000256" key="7">
    <source>
        <dbReference type="ARBA" id="ARBA00022989"/>
    </source>
</evidence>
<dbReference type="PANTHER" id="PTHR47755:SF1">
    <property type="entry name" value="CELL DIVISION PROTEIN FTSX"/>
    <property type="match status" value="1"/>
</dbReference>
<comment type="subcellular location">
    <subcellularLocation>
        <location evidence="1">Cell membrane</location>
        <topology evidence="1">Multi-pass membrane protein</topology>
    </subcellularLocation>
</comment>
<evidence type="ECO:0000256" key="9">
    <source>
        <dbReference type="ARBA" id="ARBA00023306"/>
    </source>
</evidence>
<name>A0A385AFB2_LATCU</name>